<dbReference type="STRING" id="1850517.A8708_32755"/>
<gene>
    <name evidence="2" type="ORF">A8708_32755</name>
</gene>
<evidence type="ECO:0008006" key="4">
    <source>
        <dbReference type="Google" id="ProtNLM"/>
    </source>
</evidence>
<evidence type="ECO:0000313" key="3">
    <source>
        <dbReference type="Proteomes" id="UP000078454"/>
    </source>
</evidence>
<keyword evidence="1" id="KW-0732">Signal</keyword>
<sequence>MKKLMLLILAVSTLQLSACTLVEKVNSSVDYVTQTTEHIQTLGDFAERAPRMIKDAASNPETKQELENQLIVIRNEIEQFNLKSVPAIAKDIHQQVVEKNKVLLDEINKVIVNGHLALDKLQNSQLLATISDITLLLNRIQNLIP</sequence>
<protein>
    <recommendedName>
        <fullName evidence="4">Lipoprotein</fullName>
    </recommendedName>
</protein>
<evidence type="ECO:0000256" key="1">
    <source>
        <dbReference type="SAM" id="SignalP"/>
    </source>
</evidence>
<dbReference type="Pfam" id="PF19903">
    <property type="entry name" value="DUF6376"/>
    <property type="match status" value="1"/>
</dbReference>
<keyword evidence="3" id="KW-1185">Reference proteome</keyword>
<feature type="signal peptide" evidence="1">
    <location>
        <begin position="1"/>
        <end position="18"/>
    </location>
</feature>
<feature type="chain" id="PRO_5039585128" description="Lipoprotein" evidence="1">
    <location>
        <begin position="19"/>
        <end position="145"/>
    </location>
</feature>
<dbReference type="Proteomes" id="UP000078454">
    <property type="component" value="Unassembled WGS sequence"/>
</dbReference>
<dbReference type="RefSeq" id="WP_068667833.1">
    <property type="nucleotide sequence ID" value="NZ_LYPB01000080.1"/>
</dbReference>
<accession>A0A198A3N6</accession>
<dbReference type="AlphaFoldDB" id="A0A198A3N6"/>
<evidence type="ECO:0000313" key="2">
    <source>
        <dbReference type="EMBL" id="OAS15765.1"/>
    </source>
</evidence>
<dbReference type="OrthoDB" id="2607309at2"/>
<dbReference type="EMBL" id="LYPB01000080">
    <property type="protein sequence ID" value="OAS15765.1"/>
    <property type="molecule type" value="Genomic_DNA"/>
</dbReference>
<name>A0A198A3N6_9BACL</name>
<proteinExistence type="predicted"/>
<reference evidence="2 3" key="1">
    <citation type="submission" date="2016-05" db="EMBL/GenBank/DDBJ databases">
        <title>Paenibacillus sp. 1ZS3-15 nov., isolated from the rhizosphere soil.</title>
        <authorList>
            <person name="Zhang X.X."/>
            <person name="Zhang J."/>
        </authorList>
    </citation>
    <scope>NUCLEOTIDE SEQUENCE [LARGE SCALE GENOMIC DNA]</scope>
    <source>
        <strain evidence="2 3">1ZS3-15</strain>
    </source>
</reference>
<organism evidence="2 3">
    <name type="scientific">Paenibacillus oryzisoli</name>
    <dbReference type="NCBI Taxonomy" id="1850517"/>
    <lineage>
        <taxon>Bacteria</taxon>
        <taxon>Bacillati</taxon>
        <taxon>Bacillota</taxon>
        <taxon>Bacilli</taxon>
        <taxon>Bacillales</taxon>
        <taxon>Paenibacillaceae</taxon>
        <taxon>Paenibacillus</taxon>
    </lineage>
</organism>
<comment type="caution">
    <text evidence="2">The sequence shown here is derived from an EMBL/GenBank/DDBJ whole genome shotgun (WGS) entry which is preliminary data.</text>
</comment>
<dbReference type="InterPro" id="IPR045956">
    <property type="entry name" value="DUF6376"/>
</dbReference>